<feature type="region of interest" description="Disordered" evidence="1">
    <location>
        <begin position="1"/>
        <end position="85"/>
    </location>
</feature>
<comment type="caution">
    <text evidence="2">The sequence shown here is derived from an EMBL/GenBank/DDBJ whole genome shotgun (WGS) entry which is preliminary data.</text>
</comment>
<reference evidence="2 3" key="1">
    <citation type="submission" date="2015-04" db="EMBL/GenBank/DDBJ databases">
        <title>Lasius niger genome sequencing.</title>
        <authorList>
            <person name="Konorov E.A."/>
            <person name="Nikitin M.A."/>
            <person name="Kirill M.V."/>
            <person name="Chang P."/>
        </authorList>
    </citation>
    <scope>NUCLEOTIDE SEQUENCE [LARGE SCALE GENOMIC DNA]</scope>
    <source>
        <tissue evidence="2">Whole</tissue>
    </source>
</reference>
<keyword evidence="2" id="KW-0670">Pyruvate</keyword>
<dbReference type="AlphaFoldDB" id="A0A0J7MRN5"/>
<dbReference type="PaxDb" id="67767-A0A0J7MRN5"/>
<keyword evidence="3" id="KW-1185">Reference proteome</keyword>
<dbReference type="EMBL" id="LBMM01020954">
    <property type="protein sequence ID" value="KMQ83175.1"/>
    <property type="molecule type" value="Genomic_DNA"/>
</dbReference>
<proteinExistence type="predicted"/>
<evidence type="ECO:0000313" key="3">
    <source>
        <dbReference type="Proteomes" id="UP000036403"/>
    </source>
</evidence>
<feature type="compositionally biased region" description="Basic and acidic residues" evidence="1">
    <location>
        <begin position="43"/>
        <end position="63"/>
    </location>
</feature>
<gene>
    <name evidence="2" type="ORF">RF55_20727</name>
</gene>
<dbReference type="Proteomes" id="UP000036403">
    <property type="component" value="Unassembled WGS sequence"/>
</dbReference>
<sequence>MKPEASTDLPGTCSREEEVMSKMQAASPKGTSTDEEPIPGQESVERSTDEGRVEEATTEKVETSDTSVVEQTAPEEKQGPEPATP</sequence>
<name>A0A0J7MRN5_LASNI</name>
<accession>A0A0J7MRN5</accession>
<organism evidence="2 3">
    <name type="scientific">Lasius niger</name>
    <name type="common">Black garden ant</name>
    <dbReference type="NCBI Taxonomy" id="67767"/>
    <lineage>
        <taxon>Eukaryota</taxon>
        <taxon>Metazoa</taxon>
        <taxon>Ecdysozoa</taxon>
        <taxon>Arthropoda</taxon>
        <taxon>Hexapoda</taxon>
        <taxon>Insecta</taxon>
        <taxon>Pterygota</taxon>
        <taxon>Neoptera</taxon>
        <taxon>Endopterygota</taxon>
        <taxon>Hymenoptera</taxon>
        <taxon>Apocrita</taxon>
        <taxon>Aculeata</taxon>
        <taxon>Formicoidea</taxon>
        <taxon>Formicidae</taxon>
        <taxon>Formicinae</taxon>
        <taxon>Lasius</taxon>
        <taxon>Lasius</taxon>
    </lineage>
</organism>
<evidence type="ECO:0000313" key="2">
    <source>
        <dbReference type="EMBL" id="KMQ83175.1"/>
    </source>
</evidence>
<protein>
    <submittedName>
        <fullName evidence="2">Pyruvate dehydrogenase alpha subunit</fullName>
    </submittedName>
</protein>
<evidence type="ECO:0000256" key="1">
    <source>
        <dbReference type="SAM" id="MobiDB-lite"/>
    </source>
</evidence>